<dbReference type="AlphaFoldDB" id="A0A3B0VPI3"/>
<dbReference type="InterPro" id="IPR012933">
    <property type="entry name" value="HicA_mRNA_interferase"/>
</dbReference>
<accession>A0A3B0VPI3</accession>
<dbReference type="Pfam" id="PF07927">
    <property type="entry name" value="HicA_toxin"/>
    <property type="match status" value="1"/>
</dbReference>
<evidence type="ECO:0008006" key="2">
    <source>
        <dbReference type="Google" id="ProtNLM"/>
    </source>
</evidence>
<sequence length="96" mass="10987">MIPLFDIISKMNSKQKKTLENIYSDPVKKNIKWTDVEKLIIAMDGMIKQGNGSRIRILLNDISLNIHTPHPGNELKPYQVRAIRNLIDESGNNDET</sequence>
<organism evidence="1">
    <name type="scientific">hydrothermal vent metagenome</name>
    <dbReference type="NCBI Taxonomy" id="652676"/>
    <lineage>
        <taxon>unclassified sequences</taxon>
        <taxon>metagenomes</taxon>
        <taxon>ecological metagenomes</taxon>
    </lineage>
</organism>
<gene>
    <name evidence="1" type="ORF">MNBD_GAMMA02-165</name>
</gene>
<dbReference type="EMBL" id="UOFA01000191">
    <property type="protein sequence ID" value="VAW45425.1"/>
    <property type="molecule type" value="Genomic_DNA"/>
</dbReference>
<proteinExistence type="predicted"/>
<protein>
    <recommendedName>
        <fullName evidence="2">HicA protein</fullName>
    </recommendedName>
</protein>
<dbReference type="GO" id="GO:0003729">
    <property type="term" value="F:mRNA binding"/>
    <property type="evidence" value="ECO:0007669"/>
    <property type="project" value="InterPro"/>
</dbReference>
<evidence type="ECO:0000313" key="1">
    <source>
        <dbReference type="EMBL" id="VAW45425.1"/>
    </source>
</evidence>
<name>A0A3B0VPI3_9ZZZZ</name>
<reference evidence="1" key="1">
    <citation type="submission" date="2018-06" db="EMBL/GenBank/DDBJ databases">
        <authorList>
            <person name="Zhirakovskaya E."/>
        </authorList>
    </citation>
    <scope>NUCLEOTIDE SEQUENCE</scope>
</reference>